<gene>
    <name evidence="11" type="ORF">SAMN05518846_108282</name>
</gene>
<proteinExistence type="inferred from homology"/>
<evidence type="ECO:0000256" key="3">
    <source>
        <dbReference type="ARBA" id="ARBA00013109"/>
    </source>
</evidence>
<dbReference type="STRING" id="1884381.SAMN05518846_108282"/>
<keyword evidence="5 9" id="KW-0627">Porphyrin biosynthesis</keyword>
<dbReference type="Proteomes" id="UP000198915">
    <property type="component" value="Unassembled WGS sequence"/>
</dbReference>
<keyword evidence="12" id="KW-1185">Reference proteome</keyword>
<evidence type="ECO:0000256" key="1">
    <source>
        <dbReference type="ARBA" id="ARBA00004772"/>
    </source>
</evidence>
<comment type="pathway">
    <text evidence="1 9">Porphyrin-containing compound metabolism; protoporphyrin-IX biosynthesis; coproporphyrinogen-III from 5-aminolevulinate: step 3/4.</text>
</comment>
<comment type="catalytic activity">
    <reaction evidence="8 9">
        <text>hydroxymethylbilane = uroporphyrinogen III + H2O</text>
        <dbReference type="Rhea" id="RHEA:18965"/>
        <dbReference type="ChEBI" id="CHEBI:15377"/>
        <dbReference type="ChEBI" id="CHEBI:57308"/>
        <dbReference type="ChEBI" id="CHEBI:57845"/>
        <dbReference type="EC" id="4.2.1.75"/>
    </reaction>
</comment>
<comment type="similarity">
    <text evidence="2 9">Belongs to the uroporphyrinogen-III synthase family.</text>
</comment>
<evidence type="ECO:0000256" key="5">
    <source>
        <dbReference type="ARBA" id="ARBA00023244"/>
    </source>
</evidence>
<dbReference type="GO" id="GO:0006780">
    <property type="term" value="P:uroporphyrinogen III biosynthetic process"/>
    <property type="evidence" value="ECO:0007669"/>
    <property type="project" value="UniProtKB-UniRule"/>
</dbReference>
<dbReference type="RefSeq" id="WP_258957743.1">
    <property type="nucleotide sequence ID" value="NZ_FORT01000008.1"/>
</dbReference>
<comment type="function">
    <text evidence="6 9">Catalyzes cyclization of the linear tetrapyrrole, hydroxymethylbilane, to the macrocyclic uroporphyrinogen III.</text>
</comment>
<dbReference type="AlphaFoldDB" id="A0A1I3WUI2"/>
<dbReference type="FunFam" id="3.40.50.10090:FF:000001">
    <property type="entry name" value="Bifunctional uroporphyrinogen-III C-methyltransferase/uroporphyrinogen-III synthase"/>
    <property type="match status" value="1"/>
</dbReference>
<evidence type="ECO:0000256" key="2">
    <source>
        <dbReference type="ARBA" id="ARBA00008133"/>
    </source>
</evidence>
<evidence type="ECO:0000256" key="7">
    <source>
        <dbReference type="ARBA" id="ARBA00040167"/>
    </source>
</evidence>
<dbReference type="InterPro" id="IPR039793">
    <property type="entry name" value="UROS/Hem4"/>
</dbReference>
<evidence type="ECO:0000259" key="10">
    <source>
        <dbReference type="Pfam" id="PF02602"/>
    </source>
</evidence>
<dbReference type="InterPro" id="IPR036108">
    <property type="entry name" value="4pyrrol_syn_uPrphyn_synt_sf"/>
</dbReference>
<dbReference type="PANTHER" id="PTHR38042:SF1">
    <property type="entry name" value="UROPORPHYRINOGEN-III SYNTHASE, CHLOROPLASTIC"/>
    <property type="match status" value="1"/>
</dbReference>
<dbReference type="InterPro" id="IPR003754">
    <property type="entry name" value="4pyrrol_synth_uPrphyn_synth"/>
</dbReference>
<protein>
    <recommendedName>
        <fullName evidence="7 9">Uroporphyrinogen-III synthase</fullName>
        <ecNumber evidence="3 9">4.2.1.75</ecNumber>
    </recommendedName>
</protein>
<dbReference type="GO" id="GO:0006782">
    <property type="term" value="P:protoporphyrinogen IX biosynthetic process"/>
    <property type="evidence" value="ECO:0007669"/>
    <property type="project" value="UniProtKB-UniRule"/>
</dbReference>
<dbReference type="CDD" id="cd06578">
    <property type="entry name" value="HemD"/>
    <property type="match status" value="1"/>
</dbReference>
<dbReference type="PANTHER" id="PTHR38042">
    <property type="entry name" value="UROPORPHYRINOGEN-III SYNTHASE, CHLOROPLASTIC"/>
    <property type="match status" value="1"/>
</dbReference>
<evidence type="ECO:0000256" key="4">
    <source>
        <dbReference type="ARBA" id="ARBA00023239"/>
    </source>
</evidence>
<dbReference type="Pfam" id="PF02602">
    <property type="entry name" value="HEM4"/>
    <property type="match status" value="1"/>
</dbReference>
<dbReference type="SUPFAM" id="SSF69618">
    <property type="entry name" value="HemD-like"/>
    <property type="match status" value="1"/>
</dbReference>
<accession>A0A1I3WUI2</accession>
<feature type="domain" description="Tetrapyrrole biosynthesis uroporphyrinogen III synthase" evidence="10">
    <location>
        <begin position="30"/>
        <end position="258"/>
    </location>
</feature>
<dbReference type="Gene3D" id="3.40.50.10090">
    <property type="match status" value="2"/>
</dbReference>
<evidence type="ECO:0000256" key="6">
    <source>
        <dbReference type="ARBA" id="ARBA00037589"/>
    </source>
</evidence>
<dbReference type="EMBL" id="FORT01000008">
    <property type="protein sequence ID" value="SFK10091.1"/>
    <property type="molecule type" value="Genomic_DNA"/>
</dbReference>
<sequence length="274" mass="29497">MSMTDAQLESAGPLAGKRIMVTRARSQVRELVGKIEALGGEAYAFPLLKMVAPDDPSQVDEAIAQLETFDWLIFTSVNGVQFFLERMRAVGAGIEMIHAEVAAVGPKTAAALQKEGLSVAVIPSDYVAEGLLSSLHDRLVPGQRVLLPRADIARKTLPQELVRLGLEVTEVDVYHTVIDAELAPEAARRIHNHDIDGILFTSSSTVTHFVQAMAPFAQEGWLDQVTIACIGPITAETAQKNGLKVQVVATEFTVEGLLTALIEKLGGNRHGTNI</sequence>
<evidence type="ECO:0000256" key="9">
    <source>
        <dbReference type="RuleBase" id="RU366031"/>
    </source>
</evidence>
<organism evidence="11 12">
    <name type="scientific">Brevibacillus centrosporus</name>
    <dbReference type="NCBI Taxonomy" id="54910"/>
    <lineage>
        <taxon>Bacteria</taxon>
        <taxon>Bacillati</taxon>
        <taxon>Bacillota</taxon>
        <taxon>Bacilli</taxon>
        <taxon>Bacillales</taxon>
        <taxon>Paenibacillaceae</taxon>
        <taxon>Brevibacillus</taxon>
    </lineage>
</organism>
<evidence type="ECO:0000256" key="8">
    <source>
        <dbReference type="ARBA" id="ARBA00048617"/>
    </source>
</evidence>
<reference evidence="12" key="1">
    <citation type="submission" date="2016-10" db="EMBL/GenBank/DDBJ databases">
        <authorList>
            <person name="Varghese N."/>
            <person name="Submissions S."/>
        </authorList>
    </citation>
    <scope>NUCLEOTIDE SEQUENCE [LARGE SCALE GENOMIC DNA]</scope>
    <source>
        <strain evidence="12">OK042</strain>
    </source>
</reference>
<dbReference type="EC" id="4.2.1.75" evidence="3 9"/>
<keyword evidence="4 9" id="KW-0456">Lyase</keyword>
<dbReference type="GO" id="GO:0004852">
    <property type="term" value="F:uroporphyrinogen-III synthase activity"/>
    <property type="evidence" value="ECO:0007669"/>
    <property type="project" value="UniProtKB-UniRule"/>
</dbReference>
<name>A0A1I3WUI2_9BACL</name>
<evidence type="ECO:0000313" key="11">
    <source>
        <dbReference type="EMBL" id="SFK10091.1"/>
    </source>
</evidence>
<evidence type="ECO:0000313" key="12">
    <source>
        <dbReference type="Proteomes" id="UP000198915"/>
    </source>
</evidence>